<accession>A0A9D1ITL7</accession>
<evidence type="ECO:0000256" key="5">
    <source>
        <dbReference type="ARBA" id="ARBA00022722"/>
    </source>
</evidence>
<sequence length="220" mass="25171">MSYREEDYLQLSGIQHFAFCSRQWALIHLEHLWLENYQTAQGQLLHQRCHDANQDESRGDLLILRDLRVSSPTLGLSGACDVVEFHRNSQGISLQGRKGLWLPYPVEYKRGKPKPHQADELQLCAQAICLEEMLCCSIEEGSLFYGETRRRQPVAFDASLRQTVQEMATQMHQYAQRGYTPKVKPKKGCSACSLKDLCLPVLCKNRSAAKWTAEKLEEEA</sequence>
<dbReference type="GO" id="GO:0004527">
    <property type="term" value="F:exonuclease activity"/>
    <property type="evidence" value="ECO:0007669"/>
    <property type="project" value="UniProtKB-KW"/>
</dbReference>
<evidence type="ECO:0000256" key="9">
    <source>
        <dbReference type="ARBA" id="ARBA00023004"/>
    </source>
</evidence>
<proteinExistence type="inferred from homology"/>
<dbReference type="InterPro" id="IPR022765">
    <property type="entry name" value="Dna2/Cas4_DUF83"/>
</dbReference>
<dbReference type="EMBL" id="DVMX01000087">
    <property type="protein sequence ID" value="HIU41774.1"/>
    <property type="molecule type" value="Genomic_DNA"/>
</dbReference>
<dbReference type="InterPro" id="IPR013343">
    <property type="entry name" value="CRISPR-assoc_prot_Cas4"/>
</dbReference>
<comment type="caution">
    <text evidence="15">The sequence shown here is derived from an EMBL/GenBank/DDBJ whole genome shotgun (WGS) entry which is preliminary data.</text>
</comment>
<comment type="cofactor">
    <cofactor evidence="1">
        <name>[4Fe-4S] cluster</name>
        <dbReference type="ChEBI" id="CHEBI:49883"/>
    </cofactor>
</comment>
<dbReference type="Pfam" id="PF01930">
    <property type="entry name" value="Cas_Cas4"/>
    <property type="match status" value="1"/>
</dbReference>
<evidence type="ECO:0000256" key="2">
    <source>
        <dbReference type="ARBA" id="ARBA00009189"/>
    </source>
</evidence>
<dbReference type="NCBIfam" id="TIGR00372">
    <property type="entry name" value="cas4"/>
    <property type="match status" value="1"/>
</dbReference>
<evidence type="ECO:0000256" key="10">
    <source>
        <dbReference type="ARBA" id="ARBA00023014"/>
    </source>
</evidence>
<protein>
    <recommendedName>
        <fullName evidence="4 13">CRISPR-associated exonuclease Cas4</fullName>
        <ecNumber evidence="3 13">3.1.12.1</ecNumber>
    </recommendedName>
</protein>
<dbReference type="AlphaFoldDB" id="A0A9D1ITL7"/>
<dbReference type="PANTHER" id="PTHR36531:SF6">
    <property type="entry name" value="DNA REPLICATION ATP-DEPENDENT HELICASE_NUCLEASE DNA2"/>
    <property type="match status" value="1"/>
</dbReference>
<dbReference type="InterPro" id="IPR011604">
    <property type="entry name" value="PDDEXK-like_dom_sf"/>
</dbReference>
<keyword evidence="8 13" id="KW-0269">Exonuclease</keyword>
<keyword evidence="10 13" id="KW-0411">Iron-sulfur</keyword>
<dbReference type="EC" id="3.1.12.1" evidence="3 13"/>
<evidence type="ECO:0000256" key="4">
    <source>
        <dbReference type="ARBA" id="ARBA00020049"/>
    </source>
</evidence>
<dbReference type="GO" id="GO:0046872">
    <property type="term" value="F:metal ion binding"/>
    <property type="evidence" value="ECO:0007669"/>
    <property type="project" value="UniProtKB-KW"/>
</dbReference>
<comment type="cofactor">
    <cofactor evidence="13">
        <name>Mg(2+)</name>
        <dbReference type="ChEBI" id="CHEBI:18420"/>
    </cofactor>
    <cofactor evidence="13">
        <name>Mn(2+)</name>
        <dbReference type="ChEBI" id="CHEBI:29035"/>
    </cofactor>
    <text evidence="13">Mg(2+) or Mn(2+) required for ssDNA cleavage activity.</text>
</comment>
<comment type="function">
    <text evidence="13">CRISPR (clustered regularly interspaced short palindromic repeat) is an adaptive immune system that provides protection against mobile genetic elements (viruses, transposable elements and conjugative plasmids). CRISPR clusters contain sequences complementary to antecedent mobile elements and target invading nucleic acids. CRISPR clusters are transcribed and processed into CRISPR RNA (crRNA).</text>
</comment>
<feature type="domain" description="DUF83" evidence="14">
    <location>
        <begin position="12"/>
        <end position="199"/>
    </location>
</feature>
<dbReference type="GO" id="GO:0051607">
    <property type="term" value="P:defense response to virus"/>
    <property type="evidence" value="ECO:0007669"/>
    <property type="project" value="UniProtKB-KW"/>
</dbReference>
<gene>
    <name evidence="15" type="primary">cas4</name>
    <name evidence="15" type="ORF">IAD19_04395</name>
</gene>
<name>A0A9D1ITL7_9FIRM</name>
<keyword evidence="11 13" id="KW-0051">Antiviral defense</keyword>
<comment type="similarity">
    <text evidence="2 13">Belongs to the CRISPR-associated exonuclease Cas4 family.</text>
</comment>
<reference evidence="15" key="2">
    <citation type="journal article" date="2021" name="PeerJ">
        <title>Extensive microbial diversity within the chicken gut microbiome revealed by metagenomics and culture.</title>
        <authorList>
            <person name="Gilroy R."/>
            <person name="Ravi A."/>
            <person name="Getino M."/>
            <person name="Pursley I."/>
            <person name="Horton D.L."/>
            <person name="Alikhan N.F."/>
            <person name="Baker D."/>
            <person name="Gharbi K."/>
            <person name="Hall N."/>
            <person name="Watson M."/>
            <person name="Adriaenssens E.M."/>
            <person name="Foster-Nyarko E."/>
            <person name="Jarju S."/>
            <person name="Secka A."/>
            <person name="Antonio M."/>
            <person name="Oren A."/>
            <person name="Chaudhuri R.R."/>
            <person name="La Ragione R."/>
            <person name="Hildebrand F."/>
            <person name="Pallen M.J."/>
        </authorList>
    </citation>
    <scope>NUCLEOTIDE SEQUENCE</scope>
    <source>
        <strain evidence="15">4509</strain>
    </source>
</reference>
<dbReference type="PANTHER" id="PTHR36531">
    <property type="entry name" value="CRISPR-ASSOCIATED EXONUCLEASE CAS4"/>
    <property type="match status" value="1"/>
</dbReference>
<dbReference type="GO" id="GO:0051536">
    <property type="term" value="F:iron-sulfur cluster binding"/>
    <property type="evidence" value="ECO:0007669"/>
    <property type="project" value="UniProtKB-KW"/>
</dbReference>
<evidence type="ECO:0000256" key="11">
    <source>
        <dbReference type="ARBA" id="ARBA00023118"/>
    </source>
</evidence>
<keyword evidence="5 13" id="KW-0540">Nuclease</keyword>
<evidence type="ECO:0000256" key="12">
    <source>
        <dbReference type="ARBA" id="ARBA00023211"/>
    </source>
</evidence>
<organism evidence="15 16">
    <name type="scientific">Candidatus Egerieicola faecale</name>
    <dbReference type="NCBI Taxonomy" id="2840774"/>
    <lineage>
        <taxon>Bacteria</taxon>
        <taxon>Bacillati</taxon>
        <taxon>Bacillota</taxon>
        <taxon>Clostridia</taxon>
        <taxon>Eubacteriales</taxon>
        <taxon>Oscillospiraceae</taxon>
        <taxon>Oscillospiraceae incertae sedis</taxon>
        <taxon>Candidatus Egerieicola</taxon>
    </lineage>
</organism>
<keyword evidence="6 13" id="KW-0479">Metal-binding</keyword>
<dbReference type="Proteomes" id="UP000824082">
    <property type="component" value="Unassembled WGS sequence"/>
</dbReference>
<reference evidence="15" key="1">
    <citation type="submission" date="2020-10" db="EMBL/GenBank/DDBJ databases">
        <authorList>
            <person name="Gilroy R."/>
        </authorList>
    </citation>
    <scope>NUCLEOTIDE SEQUENCE</scope>
    <source>
        <strain evidence="15">4509</strain>
    </source>
</reference>
<evidence type="ECO:0000313" key="15">
    <source>
        <dbReference type="EMBL" id="HIU41774.1"/>
    </source>
</evidence>
<evidence type="ECO:0000256" key="6">
    <source>
        <dbReference type="ARBA" id="ARBA00022723"/>
    </source>
</evidence>
<evidence type="ECO:0000256" key="3">
    <source>
        <dbReference type="ARBA" id="ARBA00012768"/>
    </source>
</evidence>
<comment type="cofactor">
    <cofactor evidence="13">
        <name>iron-sulfur cluster</name>
        <dbReference type="ChEBI" id="CHEBI:30408"/>
    </cofactor>
</comment>
<evidence type="ECO:0000256" key="1">
    <source>
        <dbReference type="ARBA" id="ARBA00001966"/>
    </source>
</evidence>
<keyword evidence="9 13" id="KW-0408">Iron</keyword>
<evidence type="ECO:0000313" key="16">
    <source>
        <dbReference type="Proteomes" id="UP000824082"/>
    </source>
</evidence>
<keyword evidence="7 13" id="KW-0378">Hydrolase</keyword>
<keyword evidence="12 13" id="KW-0464">Manganese</keyword>
<evidence type="ECO:0000256" key="7">
    <source>
        <dbReference type="ARBA" id="ARBA00022801"/>
    </source>
</evidence>
<dbReference type="InterPro" id="IPR051827">
    <property type="entry name" value="Cas4_exonuclease"/>
</dbReference>
<evidence type="ECO:0000256" key="13">
    <source>
        <dbReference type="RuleBase" id="RU365022"/>
    </source>
</evidence>
<evidence type="ECO:0000259" key="14">
    <source>
        <dbReference type="Pfam" id="PF01930"/>
    </source>
</evidence>
<evidence type="ECO:0000256" key="8">
    <source>
        <dbReference type="ARBA" id="ARBA00022839"/>
    </source>
</evidence>
<dbReference type="Gene3D" id="3.90.320.10">
    <property type="match status" value="1"/>
</dbReference>